<evidence type="ECO:0000256" key="10">
    <source>
        <dbReference type="ARBA" id="ARBA00030775"/>
    </source>
</evidence>
<keyword evidence="3" id="KW-1003">Cell membrane</keyword>
<evidence type="ECO:0000259" key="13">
    <source>
        <dbReference type="Pfam" id="PF12019"/>
    </source>
</evidence>
<dbReference type="GO" id="GO:0015627">
    <property type="term" value="C:type II protein secretion system complex"/>
    <property type="evidence" value="ECO:0007669"/>
    <property type="project" value="InterPro"/>
</dbReference>
<dbReference type="PROSITE" id="PS00409">
    <property type="entry name" value="PROKAR_NTER_METHYL"/>
    <property type="match status" value="1"/>
</dbReference>
<dbReference type="NCBIfam" id="TIGR02532">
    <property type="entry name" value="IV_pilin_GFxxxE"/>
    <property type="match status" value="1"/>
</dbReference>
<dbReference type="Pfam" id="PF12019">
    <property type="entry name" value="GspH"/>
    <property type="match status" value="1"/>
</dbReference>
<proteinExistence type="inferred from homology"/>
<reference evidence="14 15" key="1">
    <citation type="journal article" date="2015" name="Environ. Microbiol.">
        <title>Methane oxidation coupled to nitrate reduction under hypoxia by the Gammaproteobacterium Methylomonas denitrificans, sp. nov. type strain FJG1.</title>
        <authorList>
            <person name="Kits K.D."/>
            <person name="Klotz M.G."/>
            <person name="Stein L.Y."/>
        </authorList>
    </citation>
    <scope>NUCLEOTIDE SEQUENCE [LARGE SCALE GENOMIC DNA]</scope>
    <source>
        <strain evidence="14 15">FJG1</strain>
    </source>
</reference>
<dbReference type="OrthoDB" id="2313614at2"/>
<feature type="compositionally biased region" description="Basic and acidic residues" evidence="11">
    <location>
        <begin position="179"/>
        <end position="193"/>
    </location>
</feature>
<dbReference type="Proteomes" id="UP000030512">
    <property type="component" value="Chromosome"/>
</dbReference>
<keyword evidence="7 12" id="KW-1133">Transmembrane helix</keyword>
<dbReference type="InterPro" id="IPR045584">
    <property type="entry name" value="Pilin-like"/>
</dbReference>
<dbReference type="InterPro" id="IPR022346">
    <property type="entry name" value="T2SS_GspH"/>
</dbReference>
<evidence type="ECO:0000256" key="9">
    <source>
        <dbReference type="ARBA" id="ARBA00025772"/>
    </source>
</evidence>
<dbReference type="GO" id="GO:0005886">
    <property type="term" value="C:plasma membrane"/>
    <property type="evidence" value="ECO:0007669"/>
    <property type="project" value="UniProtKB-SubCell"/>
</dbReference>
<evidence type="ECO:0000256" key="12">
    <source>
        <dbReference type="SAM" id="Phobius"/>
    </source>
</evidence>
<dbReference type="AlphaFoldDB" id="A0A126T931"/>
<dbReference type="KEGG" id="mdn:JT25_017630"/>
<dbReference type="Pfam" id="PF07963">
    <property type="entry name" value="N_methyl"/>
    <property type="match status" value="1"/>
</dbReference>
<sequence>MKTAHRKYSKGFTLIELMVTISIAGVLVGAAIPSFTSVISSSRLSTSTNELVTALNLARSEAVKRSQSVTVRKIDSNSFTHNGDTANWAGANWEDGWDVFTDVNNDGSYGTGDLLIRTFPALPANFTLRGNNNFANFIRFTPNGFISNSGGGSFAICENTSISKAKLIIVKGSGRARIAPDTDHDGIPEKEDNTEISSCTSGF</sequence>
<feature type="domain" description="General secretion pathway GspH" evidence="13">
    <location>
        <begin position="48"/>
        <end position="174"/>
    </location>
</feature>
<gene>
    <name evidence="14" type="ORF">JT25_017630</name>
</gene>
<evidence type="ECO:0000256" key="2">
    <source>
        <dbReference type="ARBA" id="ARBA00021549"/>
    </source>
</evidence>
<keyword evidence="15" id="KW-1185">Reference proteome</keyword>
<evidence type="ECO:0000256" key="1">
    <source>
        <dbReference type="ARBA" id="ARBA00004377"/>
    </source>
</evidence>
<dbReference type="SUPFAM" id="SSF54523">
    <property type="entry name" value="Pili subunits"/>
    <property type="match status" value="1"/>
</dbReference>
<keyword evidence="5" id="KW-0997">Cell inner membrane</keyword>
<dbReference type="RefSeq" id="WP_052142328.1">
    <property type="nucleotide sequence ID" value="NZ_CP014476.1"/>
</dbReference>
<evidence type="ECO:0000256" key="3">
    <source>
        <dbReference type="ARBA" id="ARBA00022475"/>
    </source>
</evidence>
<evidence type="ECO:0000256" key="6">
    <source>
        <dbReference type="ARBA" id="ARBA00022692"/>
    </source>
</evidence>
<dbReference type="EMBL" id="CP014476">
    <property type="protein sequence ID" value="AMK78284.1"/>
    <property type="molecule type" value="Genomic_DNA"/>
</dbReference>
<evidence type="ECO:0000256" key="7">
    <source>
        <dbReference type="ARBA" id="ARBA00022989"/>
    </source>
</evidence>
<dbReference type="GO" id="GO:0015628">
    <property type="term" value="P:protein secretion by the type II secretion system"/>
    <property type="evidence" value="ECO:0007669"/>
    <property type="project" value="InterPro"/>
</dbReference>
<comment type="similarity">
    <text evidence="9">Belongs to the GSP H family.</text>
</comment>
<feature type="transmembrane region" description="Helical" evidence="12">
    <location>
        <begin position="12"/>
        <end position="35"/>
    </location>
</feature>
<evidence type="ECO:0000256" key="5">
    <source>
        <dbReference type="ARBA" id="ARBA00022519"/>
    </source>
</evidence>
<accession>A0A126T931</accession>
<evidence type="ECO:0000256" key="11">
    <source>
        <dbReference type="SAM" id="MobiDB-lite"/>
    </source>
</evidence>
<keyword evidence="8 12" id="KW-0472">Membrane</keyword>
<evidence type="ECO:0000313" key="14">
    <source>
        <dbReference type="EMBL" id="AMK78284.1"/>
    </source>
</evidence>
<evidence type="ECO:0000313" key="15">
    <source>
        <dbReference type="Proteomes" id="UP000030512"/>
    </source>
</evidence>
<name>A0A126T931_9GAMM</name>
<comment type="subcellular location">
    <subcellularLocation>
        <location evidence="1">Cell inner membrane</location>
        <topology evidence="1">Single-pass membrane protein</topology>
    </subcellularLocation>
</comment>
<dbReference type="Gene3D" id="3.55.40.10">
    <property type="entry name" value="minor pseudopilin epsh domain"/>
    <property type="match status" value="1"/>
</dbReference>
<dbReference type="InterPro" id="IPR012902">
    <property type="entry name" value="N_methyl_site"/>
</dbReference>
<dbReference type="STRING" id="1538553.JT25_017630"/>
<feature type="region of interest" description="Disordered" evidence="11">
    <location>
        <begin position="179"/>
        <end position="203"/>
    </location>
</feature>
<evidence type="ECO:0000256" key="8">
    <source>
        <dbReference type="ARBA" id="ARBA00023136"/>
    </source>
</evidence>
<keyword evidence="6 12" id="KW-0812">Transmembrane</keyword>
<keyword evidence="4" id="KW-0488">Methylation</keyword>
<organism evidence="14 15">
    <name type="scientific">Methylomonas denitrificans</name>
    <dbReference type="NCBI Taxonomy" id="1538553"/>
    <lineage>
        <taxon>Bacteria</taxon>
        <taxon>Pseudomonadati</taxon>
        <taxon>Pseudomonadota</taxon>
        <taxon>Gammaproteobacteria</taxon>
        <taxon>Methylococcales</taxon>
        <taxon>Methylococcaceae</taxon>
        <taxon>Methylomonas</taxon>
    </lineage>
</organism>
<evidence type="ECO:0000256" key="4">
    <source>
        <dbReference type="ARBA" id="ARBA00022481"/>
    </source>
</evidence>
<protein>
    <recommendedName>
        <fullName evidence="2">Type II secretion system protein H</fullName>
    </recommendedName>
    <alternativeName>
        <fullName evidence="10">General secretion pathway protein H</fullName>
    </alternativeName>
</protein>